<dbReference type="Proteomes" id="UP001223520">
    <property type="component" value="Plasmid unnamed1"/>
</dbReference>
<evidence type="ECO:0000313" key="2">
    <source>
        <dbReference type="Proteomes" id="UP001223520"/>
    </source>
</evidence>
<protein>
    <submittedName>
        <fullName evidence="1">Uncharacterized protein</fullName>
    </submittedName>
</protein>
<keyword evidence="1" id="KW-0614">Plasmid</keyword>
<sequence>MKTKLENIDLYSPSLTLDTLFVWKGGGHELHQRNPKCWDSKCRLRIYQAYLMPNIIICSDLDESDTGTSITNSVENLATLIWQKYSKEELSPSSGHLGNQFVFIEHYPYHNKEDWDDKEETFCLVQFNWDGQRFSKPRRSPLTSNAVFALINQPPSK</sequence>
<dbReference type="RefSeq" id="WP_281486387.1">
    <property type="nucleotide sequence ID" value="NZ_CP124544.1"/>
</dbReference>
<evidence type="ECO:0000313" key="1">
    <source>
        <dbReference type="EMBL" id="WGV29194.1"/>
    </source>
</evidence>
<reference evidence="1 2" key="1">
    <citation type="journal article" date="2023" name="Limnol Oceanogr Lett">
        <title>Environmental adaptations by the intertidal Antarctic cyanobacterium Halotia branconii CENA392 as revealed using long-read genome sequencing.</title>
        <authorList>
            <person name="Dextro R.B."/>
            <person name="Delbaje E."/>
            <person name="Freitas P.N.N."/>
            <person name="Geraldes V."/>
            <person name="Pinto E."/>
            <person name="Long P.F."/>
            <person name="Fiore M.F."/>
        </authorList>
    </citation>
    <scope>NUCLEOTIDE SEQUENCE [LARGE SCALE GENOMIC DNA]</scope>
    <source>
        <strain evidence="1 2">CENA392</strain>
        <plasmid evidence="1 2">unnamed1</plasmid>
    </source>
</reference>
<accession>A0AAJ6NYQ2</accession>
<keyword evidence="2" id="KW-1185">Reference proteome</keyword>
<organism evidence="1 2">
    <name type="scientific">Halotia branconii CENA392</name>
    <dbReference type="NCBI Taxonomy" id="1539056"/>
    <lineage>
        <taxon>Bacteria</taxon>
        <taxon>Bacillati</taxon>
        <taxon>Cyanobacteriota</taxon>
        <taxon>Cyanophyceae</taxon>
        <taxon>Nostocales</taxon>
        <taxon>Nodulariaceae</taxon>
        <taxon>Halotia</taxon>
    </lineage>
</organism>
<proteinExistence type="predicted"/>
<dbReference type="EMBL" id="CP124544">
    <property type="protein sequence ID" value="WGV29194.1"/>
    <property type="molecule type" value="Genomic_DNA"/>
</dbReference>
<dbReference type="AlphaFoldDB" id="A0AAJ6NYQ2"/>
<dbReference type="KEGG" id="hbq:QI031_30805"/>
<name>A0AAJ6NYQ2_9CYAN</name>
<gene>
    <name evidence="1" type="ORF">QI031_30805</name>
</gene>
<geneLocation type="plasmid" evidence="1 2">
    <name>unnamed1</name>
</geneLocation>